<gene>
    <name evidence="2" type="ORF">AACH00_09790</name>
</gene>
<feature type="region of interest" description="Disordered" evidence="1">
    <location>
        <begin position="63"/>
        <end position="83"/>
    </location>
</feature>
<proteinExistence type="predicted"/>
<accession>A0ABU9C4E1</accession>
<organism evidence="2 3">
    <name type="scientific">Ideonella margarita</name>
    <dbReference type="NCBI Taxonomy" id="2984191"/>
    <lineage>
        <taxon>Bacteria</taxon>
        <taxon>Pseudomonadati</taxon>
        <taxon>Pseudomonadota</taxon>
        <taxon>Betaproteobacteria</taxon>
        <taxon>Burkholderiales</taxon>
        <taxon>Sphaerotilaceae</taxon>
        <taxon>Ideonella</taxon>
    </lineage>
</organism>
<comment type="caution">
    <text evidence="2">The sequence shown here is derived from an EMBL/GenBank/DDBJ whole genome shotgun (WGS) entry which is preliminary data.</text>
</comment>
<dbReference type="EMBL" id="JBBUTI010000006">
    <property type="protein sequence ID" value="MEK8046638.1"/>
    <property type="molecule type" value="Genomic_DNA"/>
</dbReference>
<protein>
    <submittedName>
        <fullName evidence="2">Uncharacterized protein</fullName>
    </submittedName>
</protein>
<keyword evidence="3" id="KW-1185">Reference proteome</keyword>
<dbReference type="Proteomes" id="UP001379945">
    <property type="component" value="Unassembled WGS sequence"/>
</dbReference>
<reference evidence="2 3" key="1">
    <citation type="submission" date="2024-04" db="EMBL/GenBank/DDBJ databases">
        <title>Novel species of the genus Ideonella isolated from streams.</title>
        <authorList>
            <person name="Lu H."/>
        </authorList>
    </citation>
    <scope>NUCLEOTIDE SEQUENCE [LARGE SCALE GENOMIC DNA]</scope>
    <source>
        <strain evidence="2 3">LYT19W</strain>
    </source>
</reference>
<sequence>MTVATAPEQIQPRLSPRETVVRVMAITAASWWPHRVAAHVQSHAQSPRLFLNERVATTLAPVFRSSKLQRPPHEDPLVHPHAR</sequence>
<name>A0ABU9C4E1_9BURK</name>
<evidence type="ECO:0000313" key="2">
    <source>
        <dbReference type="EMBL" id="MEK8046638.1"/>
    </source>
</evidence>
<evidence type="ECO:0000313" key="3">
    <source>
        <dbReference type="Proteomes" id="UP001379945"/>
    </source>
</evidence>
<evidence type="ECO:0000256" key="1">
    <source>
        <dbReference type="SAM" id="MobiDB-lite"/>
    </source>
</evidence>
<feature type="compositionally biased region" description="Basic and acidic residues" evidence="1">
    <location>
        <begin position="71"/>
        <end position="83"/>
    </location>
</feature>
<dbReference type="RefSeq" id="WP_341398934.1">
    <property type="nucleotide sequence ID" value="NZ_JBBUTI010000006.1"/>
</dbReference>